<dbReference type="GO" id="GO:0090071">
    <property type="term" value="P:negative regulation of ribosome biogenesis"/>
    <property type="evidence" value="ECO:0007669"/>
    <property type="project" value="TreeGrafter"/>
</dbReference>
<dbReference type="SUPFAM" id="SSF81301">
    <property type="entry name" value="Nucleotidyltransferase"/>
    <property type="match status" value="1"/>
</dbReference>
<dbReference type="STRING" id="60517.A0A0R3WDP1"/>
<comment type="similarity">
    <text evidence="1">Belongs to the Iojap/RsfS family.</text>
</comment>
<evidence type="ECO:0000313" key="2">
    <source>
        <dbReference type="WBParaSite" id="TASK_0000889201-mRNA-1"/>
    </source>
</evidence>
<dbReference type="NCBIfam" id="TIGR00090">
    <property type="entry name" value="rsfS_iojap_ybeB"/>
    <property type="match status" value="1"/>
</dbReference>
<dbReference type="GO" id="GO:0043023">
    <property type="term" value="F:ribosomal large subunit binding"/>
    <property type="evidence" value="ECO:0007669"/>
    <property type="project" value="TreeGrafter"/>
</dbReference>
<dbReference type="PANTHER" id="PTHR21043">
    <property type="entry name" value="IOJAP SUPERFAMILY ORTHOLOG"/>
    <property type="match status" value="1"/>
</dbReference>
<dbReference type="GO" id="GO:0017148">
    <property type="term" value="P:negative regulation of translation"/>
    <property type="evidence" value="ECO:0007669"/>
    <property type="project" value="TreeGrafter"/>
</dbReference>
<dbReference type="Pfam" id="PF02410">
    <property type="entry name" value="RsfS"/>
    <property type="match status" value="1"/>
</dbReference>
<dbReference type="InterPro" id="IPR043519">
    <property type="entry name" value="NT_sf"/>
</dbReference>
<reference evidence="2" key="1">
    <citation type="submission" date="2017-02" db="UniProtKB">
        <authorList>
            <consortium name="WormBaseParasite"/>
        </authorList>
    </citation>
    <scope>IDENTIFICATION</scope>
</reference>
<dbReference type="GO" id="GO:0005739">
    <property type="term" value="C:mitochondrion"/>
    <property type="evidence" value="ECO:0007669"/>
    <property type="project" value="TreeGrafter"/>
</dbReference>
<sequence>LPTEPQFEENPEFEYVSHSTIEHQYPFISDKRSRDGVFNLPEVVQFLKAEKFSDVVAIRMPEDACYGDFMVIATAKSNNHISQASKILHELFKMKRASSDPFPSFEGLKEHSEWIAVDLGNIILHMFAKAKCRQRYDLESLWGIGPEFDEKTQGLDASETQADSSMGLTQADWESIIAEVAAERTSTRGQARKTNQ</sequence>
<dbReference type="InterPro" id="IPR004394">
    <property type="entry name" value="Iojap/RsfS/C7orf30"/>
</dbReference>
<proteinExistence type="inferred from homology"/>
<organism evidence="2">
    <name type="scientific">Taenia asiatica</name>
    <name type="common">Asian tapeworm</name>
    <dbReference type="NCBI Taxonomy" id="60517"/>
    <lineage>
        <taxon>Eukaryota</taxon>
        <taxon>Metazoa</taxon>
        <taxon>Spiralia</taxon>
        <taxon>Lophotrochozoa</taxon>
        <taxon>Platyhelminthes</taxon>
        <taxon>Cestoda</taxon>
        <taxon>Eucestoda</taxon>
        <taxon>Cyclophyllidea</taxon>
        <taxon>Taeniidae</taxon>
        <taxon>Taenia</taxon>
    </lineage>
</organism>
<dbReference type="AlphaFoldDB" id="A0A0R3WDP1"/>
<dbReference type="PANTHER" id="PTHR21043:SF0">
    <property type="entry name" value="MITOCHONDRIAL ASSEMBLY OF RIBOSOMAL LARGE SUBUNIT PROTEIN 1"/>
    <property type="match status" value="1"/>
</dbReference>
<accession>A0A0R3WDP1</accession>
<dbReference type="WBParaSite" id="TASK_0000889201-mRNA-1">
    <property type="protein sequence ID" value="TASK_0000889201-mRNA-1"/>
    <property type="gene ID" value="TASK_0000889201"/>
</dbReference>
<protein>
    <submittedName>
        <fullName evidence="2">Mitochondrial assembly of ribosomal large subunit protein 1</fullName>
    </submittedName>
</protein>
<name>A0A0R3WDP1_TAEAS</name>
<dbReference type="Gene3D" id="3.30.460.10">
    <property type="entry name" value="Beta Polymerase, domain 2"/>
    <property type="match status" value="1"/>
</dbReference>
<evidence type="ECO:0000256" key="1">
    <source>
        <dbReference type="ARBA" id="ARBA00010574"/>
    </source>
</evidence>